<evidence type="ECO:0000313" key="3">
    <source>
        <dbReference type="Proteomes" id="UP001054945"/>
    </source>
</evidence>
<dbReference type="Gene3D" id="2.60.40.10">
    <property type="entry name" value="Immunoglobulins"/>
    <property type="match status" value="1"/>
</dbReference>
<evidence type="ECO:0000313" key="2">
    <source>
        <dbReference type="EMBL" id="GIX81075.1"/>
    </source>
</evidence>
<organism evidence="2 3">
    <name type="scientific">Caerostris extrusa</name>
    <name type="common">Bark spider</name>
    <name type="synonym">Caerostris bankana</name>
    <dbReference type="NCBI Taxonomy" id="172846"/>
    <lineage>
        <taxon>Eukaryota</taxon>
        <taxon>Metazoa</taxon>
        <taxon>Ecdysozoa</taxon>
        <taxon>Arthropoda</taxon>
        <taxon>Chelicerata</taxon>
        <taxon>Arachnida</taxon>
        <taxon>Araneae</taxon>
        <taxon>Araneomorphae</taxon>
        <taxon>Entelegynae</taxon>
        <taxon>Araneoidea</taxon>
        <taxon>Araneidae</taxon>
        <taxon>Caerostris</taxon>
    </lineage>
</organism>
<protein>
    <submittedName>
        <fullName evidence="2">Nephrin</fullName>
    </submittedName>
</protein>
<dbReference type="InterPro" id="IPR036116">
    <property type="entry name" value="FN3_sf"/>
</dbReference>
<dbReference type="InterPro" id="IPR013783">
    <property type="entry name" value="Ig-like_fold"/>
</dbReference>
<comment type="caution">
    <text evidence="2">The sequence shown here is derived from an EMBL/GenBank/DDBJ whole genome shotgun (WGS) entry which is preliminary data.</text>
</comment>
<proteinExistence type="predicted"/>
<evidence type="ECO:0000256" key="1">
    <source>
        <dbReference type="SAM" id="MobiDB-lite"/>
    </source>
</evidence>
<reference evidence="2 3" key="1">
    <citation type="submission" date="2021-06" db="EMBL/GenBank/DDBJ databases">
        <title>Caerostris extrusa draft genome.</title>
        <authorList>
            <person name="Kono N."/>
            <person name="Arakawa K."/>
        </authorList>
    </citation>
    <scope>NUCLEOTIDE SEQUENCE [LARGE SCALE GENOMIC DNA]</scope>
</reference>
<feature type="compositionally biased region" description="Low complexity" evidence="1">
    <location>
        <begin position="125"/>
        <end position="141"/>
    </location>
</feature>
<dbReference type="SUPFAM" id="SSF49265">
    <property type="entry name" value="Fibronectin type III"/>
    <property type="match status" value="1"/>
</dbReference>
<dbReference type="EMBL" id="BPLR01020651">
    <property type="protein sequence ID" value="GIX81075.1"/>
    <property type="molecule type" value="Genomic_DNA"/>
</dbReference>
<accession>A0AAV4N9U1</accession>
<feature type="region of interest" description="Disordered" evidence="1">
    <location>
        <begin position="123"/>
        <end position="155"/>
    </location>
</feature>
<sequence>MVGTTKRIGSVISPYWILFSYIDVHPPATNSVWVSGLQSATEYEIAMKSINEKGSSSYTTEIVKAVTLDSKGFRDESLSSSSDAYSDSKPESEETTFTEYSSETMKDNTISYDTISINTVKTDESYSSTDEISQSSTSSSSVPHYKSRHAYGDFI</sequence>
<feature type="region of interest" description="Disordered" evidence="1">
    <location>
        <begin position="72"/>
        <end position="102"/>
    </location>
</feature>
<gene>
    <name evidence="2" type="primary">Nphs1_11</name>
    <name evidence="2" type="ORF">CEXT_697951</name>
</gene>
<dbReference type="AlphaFoldDB" id="A0AAV4N9U1"/>
<dbReference type="Proteomes" id="UP001054945">
    <property type="component" value="Unassembled WGS sequence"/>
</dbReference>
<keyword evidence="3" id="KW-1185">Reference proteome</keyword>
<name>A0AAV4N9U1_CAEEX</name>